<name>A0A162B0M8_DAUCS</name>
<evidence type="ECO:0000256" key="1">
    <source>
        <dbReference type="SAM" id="MobiDB-lite"/>
    </source>
</evidence>
<proteinExistence type="predicted"/>
<evidence type="ECO:0000313" key="3">
    <source>
        <dbReference type="EMBL" id="WOG81880.1"/>
    </source>
</evidence>
<gene>
    <name evidence="2" type="ORF">DCAR_001039</name>
    <name evidence="3" type="ORF">DCAR_0101036</name>
</gene>
<keyword evidence="4" id="KW-1185">Reference proteome</keyword>
<reference evidence="3" key="2">
    <citation type="submission" date="2022-03" db="EMBL/GenBank/DDBJ databases">
        <title>Draft title - Genomic analysis of global carrot germplasm unveils the trajectory of domestication and the origin of high carotenoid orange carrot.</title>
        <authorList>
            <person name="Iorizzo M."/>
            <person name="Ellison S."/>
            <person name="Senalik D."/>
            <person name="Macko-Podgorni A."/>
            <person name="Grzebelus D."/>
            <person name="Bostan H."/>
            <person name="Rolling W."/>
            <person name="Curaba J."/>
            <person name="Simon P."/>
        </authorList>
    </citation>
    <scope>NUCLEOTIDE SEQUENCE</scope>
    <source>
        <tissue evidence="3">Leaf</tissue>
    </source>
</reference>
<dbReference type="EMBL" id="LNRQ01000001">
    <property type="protein sequence ID" value="KZN08493.1"/>
    <property type="molecule type" value="Genomic_DNA"/>
</dbReference>
<dbReference type="EMBL" id="CP093343">
    <property type="protein sequence ID" value="WOG81880.1"/>
    <property type="molecule type" value="Genomic_DNA"/>
</dbReference>
<dbReference type="Gramene" id="KZN08493">
    <property type="protein sequence ID" value="KZN08493"/>
    <property type="gene ID" value="DCAR_001039"/>
</dbReference>
<evidence type="ECO:0000313" key="2">
    <source>
        <dbReference type="EMBL" id="KZN08493.1"/>
    </source>
</evidence>
<organism evidence="2">
    <name type="scientific">Daucus carota subsp. sativus</name>
    <name type="common">Carrot</name>
    <dbReference type="NCBI Taxonomy" id="79200"/>
    <lineage>
        <taxon>Eukaryota</taxon>
        <taxon>Viridiplantae</taxon>
        <taxon>Streptophyta</taxon>
        <taxon>Embryophyta</taxon>
        <taxon>Tracheophyta</taxon>
        <taxon>Spermatophyta</taxon>
        <taxon>Magnoliopsida</taxon>
        <taxon>eudicotyledons</taxon>
        <taxon>Gunneridae</taxon>
        <taxon>Pentapetalae</taxon>
        <taxon>asterids</taxon>
        <taxon>campanulids</taxon>
        <taxon>Apiales</taxon>
        <taxon>Apiaceae</taxon>
        <taxon>Apioideae</taxon>
        <taxon>Scandiceae</taxon>
        <taxon>Daucinae</taxon>
        <taxon>Daucus</taxon>
        <taxon>Daucus sect. Daucus</taxon>
    </lineage>
</organism>
<accession>A0A162B0M8</accession>
<protein>
    <submittedName>
        <fullName evidence="2">Uncharacterized protein</fullName>
    </submittedName>
</protein>
<reference evidence="2" key="1">
    <citation type="journal article" date="2016" name="Nat. Genet.">
        <title>A high-quality carrot genome assembly provides new insights into carotenoid accumulation and asterid genome evolution.</title>
        <authorList>
            <person name="Iorizzo M."/>
            <person name="Ellison S."/>
            <person name="Senalik D."/>
            <person name="Zeng P."/>
            <person name="Satapoomin P."/>
            <person name="Huang J."/>
            <person name="Bowman M."/>
            <person name="Iovene M."/>
            <person name="Sanseverino W."/>
            <person name="Cavagnaro P."/>
            <person name="Yildiz M."/>
            <person name="Macko-Podgorni A."/>
            <person name="Moranska E."/>
            <person name="Grzebelus E."/>
            <person name="Grzebelus D."/>
            <person name="Ashrafi H."/>
            <person name="Zheng Z."/>
            <person name="Cheng S."/>
            <person name="Spooner D."/>
            <person name="Van Deynze A."/>
            <person name="Simon P."/>
        </authorList>
    </citation>
    <scope>NUCLEOTIDE SEQUENCE [LARGE SCALE GENOMIC DNA]</scope>
    <source>
        <tissue evidence="2">Leaf</tissue>
    </source>
</reference>
<dbReference type="Proteomes" id="UP000077755">
    <property type="component" value="Chromosome 1"/>
</dbReference>
<evidence type="ECO:0000313" key="4">
    <source>
        <dbReference type="Proteomes" id="UP000077755"/>
    </source>
</evidence>
<dbReference type="AlphaFoldDB" id="A0A162B0M8"/>
<sequence>MEIFKHFTPQHILSILSSRLRNSQKNQFSHKSVSTSFFFGPTSSDFSSNNFQPKKATPYPDKLIEVT</sequence>
<feature type="region of interest" description="Disordered" evidence="1">
    <location>
        <begin position="47"/>
        <end position="67"/>
    </location>
</feature>